<reference evidence="1" key="1">
    <citation type="submission" date="2021-02" db="EMBL/GenBank/DDBJ databases">
        <title>Natronoglycomyces albus gen. nov., sp. nov, a haloalkaliphilic actinobacterium from a soda solonchak soil.</title>
        <authorList>
            <person name="Sorokin D.Y."/>
            <person name="Khijniak T.V."/>
            <person name="Zakharycheva A.P."/>
            <person name="Boueva O.V."/>
            <person name="Ariskina E.V."/>
            <person name="Hahnke R.L."/>
            <person name="Bunk B."/>
            <person name="Sproer C."/>
            <person name="Schumann P."/>
            <person name="Evtushenko L.I."/>
            <person name="Kublanov I.V."/>
        </authorList>
    </citation>
    <scope>NUCLEOTIDE SEQUENCE</scope>
    <source>
        <strain evidence="1">DSM 106290</strain>
    </source>
</reference>
<sequence>MRKWYFVAGLAVGYVLGAKAGRERYEQLASMACRLREDERIQSATKSVKAGCDKAVSAAQDKLKDTKFGAKVEELSARFASEIDDLKEEIDEELKAEEARK</sequence>
<name>A0A895XRX9_9ACTN</name>
<protein>
    <recommendedName>
        <fullName evidence="3">YtxH domain-containing protein</fullName>
    </recommendedName>
</protein>
<evidence type="ECO:0000313" key="1">
    <source>
        <dbReference type="EMBL" id="QSB04378.1"/>
    </source>
</evidence>
<evidence type="ECO:0000313" key="2">
    <source>
        <dbReference type="Proteomes" id="UP000662939"/>
    </source>
</evidence>
<dbReference type="AlphaFoldDB" id="A0A895XRX9"/>
<gene>
    <name evidence="1" type="ORF">JQS30_11300</name>
</gene>
<dbReference type="EMBL" id="CP070496">
    <property type="protein sequence ID" value="QSB04378.1"/>
    <property type="molecule type" value="Genomic_DNA"/>
</dbReference>
<dbReference type="Proteomes" id="UP000662939">
    <property type="component" value="Chromosome"/>
</dbReference>
<organism evidence="1 2">
    <name type="scientific">Natronoglycomyces albus</name>
    <dbReference type="NCBI Taxonomy" id="2811108"/>
    <lineage>
        <taxon>Bacteria</taxon>
        <taxon>Bacillati</taxon>
        <taxon>Actinomycetota</taxon>
        <taxon>Actinomycetes</taxon>
        <taxon>Glycomycetales</taxon>
        <taxon>Glycomycetaceae</taxon>
        <taxon>Natronoglycomyces</taxon>
    </lineage>
</organism>
<keyword evidence="2" id="KW-1185">Reference proteome</keyword>
<dbReference type="KEGG" id="nav:JQS30_11300"/>
<evidence type="ECO:0008006" key="3">
    <source>
        <dbReference type="Google" id="ProtNLM"/>
    </source>
</evidence>
<accession>A0A895XRX9</accession>
<dbReference type="RefSeq" id="WP_213170375.1">
    <property type="nucleotide sequence ID" value="NZ_CP070496.1"/>
</dbReference>
<proteinExistence type="predicted"/>